<keyword evidence="3" id="KW-0732">Signal</keyword>
<dbReference type="PROSITE" id="PS00925">
    <property type="entry name" value="OLEEI"/>
    <property type="match status" value="1"/>
</dbReference>
<name>A0AAN7JY66_9MYRT</name>
<proteinExistence type="inferred from homology"/>
<evidence type="ECO:0000313" key="4">
    <source>
        <dbReference type="EMBL" id="KAK4755574.1"/>
    </source>
</evidence>
<organism evidence="4 5">
    <name type="scientific">Trapa incisa</name>
    <dbReference type="NCBI Taxonomy" id="236973"/>
    <lineage>
        <taxon>Eukaryota</taxon>
        <taxon>Viridiplantae</taxon>
        <taxon>Streptophyta</taxon>
        <taxon>Embryophyta</taxon>
        <taxon>Tracheophyta</taxon>
        <taxon>Spermatophyta</taxon>
        <taxon>Magnoliopsida</taxon>
        <taxon>eudicotyledons</taxon>
        <taxon>Gunneridae</taxon>
        <taxon>Pentapetalae</taxon>
        <taxon>rosids</taxon>
        <taxon>malvids</taxon>
        <taxon>Myrtales</taxon>
        <taxon>Lythraceae</taxon>
        <taxon>Trapa</taxon>
    </lineage>
</organism>
<dbReference type="PANTHER" id="PTHR31614">
    <property type="entry name" value="PROTEIN DOWNSTREAM OF FLC-RELATED"/>
    <property type="match status" value="1"/>
</dbReference>
<accession>A0AAN7JY66</accession>
<feature type="chain" id="PRO_5042910952" description="Olee1-like protein" evidence="3">
    <location>
        <begin position="27"/>
        <end position="169"/>
    </location>
</feature>
<gene>
    <name evidence="4" type="ORF">SAY87_009331</name>
</gene>
<protein>
    <recommendedName>
        <fullName evidence="6">Olee1-like protein</fullName>
    </recommendedName>
</protein>
<keyword evidence="2" id="KW-1015">Disulfide bond</keyword>
<dbReference type="EMBL" id="JAXIOK010000014">
    <property type="protein sequence ID" value="KAK4755574.1"/>
    <property type="molecule type" value="Genomic_DNA"/>
</dbReference>
<dbReference type="Pfam" id="PF01190">
    <property type="entry name" value="Pollen_Ole_e_1"/>
    <property type="match status" value="1"/>
</dbReference>
<comment type="similarity">
    <text evidence="1">Belongs to the Ole e I family.</text>
</comment>
<dbReference type="Proteomes" id="UP001345219">
    <property type="component" value="Chromosome 8"/>
</dbReference>
<evidence type="ECO:0000256" key="3">
    <source>
        <dbReference type="SAM" id="SignalP"/>
    </source>
</evidence>
<dbReference type="GO" id="GO:0005615">
    <property type="term" value="C:extracellular space"/>
    <property type="evidence" value="ECO:0007669"/>
    <property type="project" value="InterPro"/>
</dbReference>
<evidence type="ECO:0008006" key="6">
    <source>
        <dbReference type="Google" id="ProtNLM"/>
    </source>
</evidence>
<sequence>MACPSRDVVLLASTACFLTLLRTAQADSRFFVEGKVYCDTCRTQFVTRLSEYLDGATVRLECSEREGGSLTYSVEGTTDDTGTYRLPVDGEHEEEICEIVLVKSNKEGCDEVSKDTFLRNSARITLTANSGMSTPVRSANPLGFLKKIPLPECSDVLKELGMLGTDTLA</sequence>
<evidence type="ECO:0000313" key="5">
    <source>
        <dbReference type="Proteomes" id="UP001345219"/>
    </source>
</evidence>
<comment type="caution">
    <text evidence="4">The sequence shown here is derived from an EMBL/GenBank/DDBJ whole genome shotgun (WGS) entry which is preliminary data.</text>
</comment>
<evidence type="ECO:0000256" key="2">
    <source>
        <dbReference type="ARBA" id="ARBA00023157"/>
    </source>
</evidence>
<keyword evidence="5" id="KW-1185">Reference proteome</keyword>
<evidence type="ECO:0000256" key="1">
    <source>
        <dbReference type="ARBA" id="ARBA00010049"/>
    </source>
</evidence>
<feature type="signal peptide" evidence="3">
    <location>
        <begin position="1"/>
        <end position="26"/>
    </location>
</feature>
<dbReference type="InterPro" id="IPR006041">
    <property type="entry name" value="Pollen_Ole_e1_allergen"/>
</dbReference>
<dbReference type="InterPro" id="IPR006040">
    <property type="entry name" value="Allergen_Ole_e_I_CS"/>
</dbReference>
<dbReference type="AlphaFoldDB" id="A0AAN7JY66"/>
<reference evidence="4 5" key="1">
    <citation type="journal article" date="2023" name="Hortic Res">
        <title>Pangenome of water caltrop reveals structural variations and asymmetric subgenome divergence after allopolyploidization.</title>
        <authorList>
            <person name="Zhang X."/>
            <person name="Chen Y."/>
            <person name="Wang L."/>
            <person name="Yuan Y."/>
            <person name="Fang M."/>
            <person name="Shi L."/>
            <person name="Lu R."/>
            <person name="Comes H.P."/>
            <person name="Ma Y."/>
            <person name="Chen Y."/>
            <person name="Huang G."/>
            <person name="Zhou Y."/>
            <person name="Zheng Z."/>
            <person name="Qiu Y."/>
        </authorList>
    </citation>
    <scope>NUCLEOTIDE SEQUENCE [LARGE SCALE GENOMIC DNA]</scope>
    <source>
        <tissue evidence="4">Roots</tissue>
    </source>
</reference>
<dbReference type="PANTHER" id="PTHR31614:SF2">
    <property type="entry name" value="F28N24.16 PROTEIN"/>
    <property type="match status" value="1"/>
</dbReference>